<keyword evidence="1" id="KW-0472">Membrane</keyword>
<proteinExistence type="predicted"/>
<dbReference type="OrthoDB" id="419198at2759"/>
<reference evidence="3 4" key="1">
    <citation type="submission" date="2019-01" db="EMBL/GenBank/DDBJ databases">
        <title>A draft genome assembly of the solar-powered sea slug Elysia chlorotica.</title>
        <authorList>
            <person name="Cai H."/>
            <person name="Li Q."/>
            <person name="Fang X."/>
            <person name="Li J."/>
            <person name="Curtis N.E."/>
            <person name="Altenburger A."/>
            <person name="Shibata T."/>
            <person name="Feng M."/>
            <person name="Maeda T."/>
            <person name="Schwartz J.A."/>
            <person name="Shigenobu S."/>
            <person name="Lundholm N."/>
            <person name="Nishiyama T."/>
            <person name="Yang H."/>
            <person name="Hasebe M."/>
            <person name="Li S."/>
            <person name="Pierce S.K."/>
            <person name="Wang J."/>
        </authorList>
    </citation>
    <scope>NUCLEOTIDE SEQUENCE [LARGE SCALE GENOMIC DNA]</scope>
    <source>
        <strain evidence="3">EC2010</strain>
        <tissue evidence="3">Whole organism of an adult</tissue>
    </source>
</reference>
<keyword evidence="1" id="KW-1133">Transmembrane helix</keyword>
<dbReference type="GO" id="GO:0009100">
    <property type="term" value="P:glycoprotein metabolic process"/>
    <property type="evidence" value="ECO:0007669"/>
    <property type="project" value="UniProtKB-ARBA"/>
</dbReference>
<keyword evidence="4" id="KW-1185">Reference proteome</keyword>
<sequence length="350" mass="40133">MKLVNMRRTGKAFCFWRTLKVAALLLLLIFVVIPIRNTVLYFALPRLWMGLSSPFLIKIMTHNQYFPVEEIPLGKSPAPIEVDLMELQQERFQLKAYPTFHTKAKALKEKADRGDAVARKDLEELMRFKPQMSDEDRAVFLYTLKVFSQACKAANLTWFLISGSALGAVRHHGMIPWDDDVDIVMNGSEWITIRNTLGNVKGFDLFTPSYNQWKFYMHDLPEGNRPFKWPNLDIFFFAEDDTYIWATTWGAKGSLANKKADVFPLTTKKFEIFDLPVARFCKSVVTAEYGDYHSGCKTAEYVHKTNEKYGVSSLVSIDCKKLHEVYPFVFYATASDGAIVEQLQINGKTV</sequence>
<accession>A0A433SMS2</accession>
<dbReference type="InterPro" id="IPR052942">
    <property type="entry name" value="LPS_cholinephosphotransferase"/>
</dbReference>
<dbReference type="Proteomes" id="UP000271974">
    <property type="component" value="Unassembled WGS sequence"/>
</dbReference>
<organism evidence="3 4">
    <name type="scientific">Elysia chlorotica</name>
    <name type="common">Eastern emerald elysia</name>
    <name type="synonym">Sea slug</name>
    <dbReference type="NCBI Taxonomy" id="188477"/>
    <lineage>
        <taxon>Eukaryota</taxon>
        <taxon>Metazoa</taxon>
        <taxon>Spiralia</taxon>
        <taxon>Lophotrochozoa</taxon>
        <taxon>Mollusca</taxon>
        <taxon>Gastropoda</taxon>
        <taxon>Heterobranchia</taxon>
        <taxon>Euthyneura</taxon>
        <taxon>Panpulmonata</taxon>
        <taxon>Sacoglossa</taxon>
        <taxon>Placobranchoidea</taxon>
        <taxon>Plakobranchidae</taxon>
        <taxon>Elysia</taxon>
    </lineage>
</organism>
<feature type="transmembrane region" description="Helical" evidence="1">
    <location>
        <begin position="12"/>
        <end position="33"/>
    </location>
</feature>
<comment type="caution">
    <text evidence="3">The sequence shown here is derived from an EMBL/GenBank/DDBJ whole genome shotgun (WGS) entry which is preliminary data.</text>
</comment>
<dbReference type="PANTHER" id="PTHR43404:SF1">
    <property type="entry name" value="MNN4P"/>
    <property type="match status" value="1"/>
</dbReference>
<gene>
    <name evidence="3" type="ORF">EGW08_021777</name>
</gene>
<protein>
    <recommendedName>
        <fullName evidence="2">LicD/FKTN/FKRP nucleotidyltransferase domain-containing protein</fullName>
    </recommendedName>
</protein>
<evidence type="ECO:0000256" key="1">
    <source>
        <dbReference type="SAM" id="Phobius"/>
    </source>
</evidence>
<name>A0A433SMS2_ELYCH</name>
<dbReference type="InterPro" id="IPR007074">
    <property type="entry name" value="LicD/FKTN/FKRP_NTP_transf"/>
</dbReference>
<dbReference type="EMBL" id="RQTK01001404">
    <property type="protein sequence ID" value="RUS70458.1"/>
    <property type="molecule type" value="Genomic_DNA"/>
</dbReference>
<evidence type="ECO:0000313" key="4">
    <source>
        <dbReference type="Proteomes" id="UP000271974"/>
    </source>
</evidence>
<evidence type="ECO:0000313" key="3">
    <source>
        <dbReference type="EMBL" id="RUS70458.1"/>
    </source>
</evidence>
<dbReference type="Pfam" id="PF04991">
    <property type="entry name" value="LicD"/>
    <property type="match status" value="1"/>
</dbReference>
<evidence type="ECO:0000259" key="2">
    <source>
        <dbReference type="Pfam" id="PF04991"/>
    </source>
</evidence>
<dbReference type="AlphaFoldDB" id="A0A433SMS2"/>
<dbReference type="PANTHER" id="PTHR43404">
    <property type="entry name" value="LIPOPOLYSACCHARIDE CHOLINEPHOSPHOTRANSFERASE LICD"/>
    <property type="match status" value="1"/>
</dbReference>
<keyword evidence="1" id="KW-0812">Transmembrane</keyword>
<feature type="domain" description="LicD/FKTN/FKRP nucleotidyltransferase" evidence="2">
    <location>
        <begin position="151"/>
        <end position="186"/>
    </location>
</feature>